<gene>
    <name evidence="1" type="ORF">ACFQKB_33215</name>
</gene>
<dbReference type="Proteomes" id="UP001596380">
    <property type="component" value="Unassembled WGS sequence"/>
</dbReference>
<name>A0ABW2CWH4_9ACTN</name>
<keyword evidence="2" id="KW-1185">Reference proteome</keyword>
<dbReference type="GO" id="GO:0032259">
    <property type="term" value="P:methylation"/>
    <property type="evidence" value="ECO:0007669"/>
    <property type="project" value="UniProtKB-KW"/>
</dbReference>
<dbReference type="EC" id="2.1.1.-" evidence="1"/>
<dbReference type="EMBL" id="JBHSXS010000029">
    <property type="protein sequence ID" value="MFC6884660.1"/>
    <property type="molecule type" value="Genomic_DNA"/>
</dbReference>
<dbReference type="Gene3D" id="3.40.50.150">
    <property type="entry name" value="Vaccinia Virus protein VP39"/>
    <property type="match status" value="1"/>
</dbReference>
<dbReference type="CDD" id="cd02440">
    <property type="entry name" value="AdoMet_MTases"/>
    <property type="match status" value="1"/>
</dbReference>
<accession>A0ABW2CWH4</accession>
<keyword evidence="1" id="KW-0489">Methyltransferase</keyword>
<protein>
    <submittedName>
        <fullName evidence="1">Class I SAM-dependent methyltransferase</fullName>
        <ecNumber evidence="1">2.1.1.-</ecNumber>
    </submittedName>
</protein>
<sequence>MTWLPALPALPVLVTAGVALHAFRLRRRLAPLRRVDVAGRGGEPLCWDGTRAAGGGDEPYGLITVDGAVLSGPARRAAAAYARERGLQVLDLVPADLPVDRAFDLARTVDAAAYRTDPVARGRGAGFATIVDVGLLERAGARAGALDAGEYAALTVRLRQYAEQVPDADGTAFAADLAVVPCHTTPRAGHCRARAAWLRGLGVSVARTVGGSMLGYAAVLAALLSDPAWGPVAALAYCAAPYAVFAGTPVSPRDLHSGALLRLVRTPWTWWRTLTGPPSAYDRRRAERVERARRAYRPDLAQGVLRFLEPRRDDCPWCGSRTLRKLLTSGDVVQAKPGRFTVERCGGCGHVFQNPRLTEAGLAFHHRDLSDGLGAEEFERLAAARGGRVHRARAELVAGHLTPRTWLDVGAGHGHFCRTARTVLPGTAFDGLDLGAGIGEAARRGWVRRAHRRPFTEMLDDLAGRYDVVSMHHYLGRRPDPQAELDAAAKVLRPGGHLLIELPDPGSRLGRRLGRFWPYWLQPQHLHLMPMGNVDKALAARGFRVVARERRRAGQGGDLVGTVAVALNAVAPPPERPWSVRPPRPADRARRAAGLAVAAPLLLPALLLDRLLVPLVPGTSNAYRILARKDEG</sequence>
<organism evidence="1 2">
    <name type="scientific">Actinomadura yumaensis</name>
    <dbReference type="NCBI Taxonomy" id="111807"/>
    <lineage>
        <taxon>Bacteria</taxon>
        <taxon>Bacillati</taxon>
        <taxon>Actinomycetota</taxon>
        <taxon>Actinomycetes</taxon>
        <taxon>Streptosporangiales</taxon>
        <taxon>Thermomonosporaceae</taxon>
        <taxon>Actinomadura</taxon>
    </lineage>
</organism>
<dbReference type="Pfam" id="PF13489">
    <property type="entry name" value="Methyltransf_23"/>
    <property type="match status" value="1"/>
</dbReference>
<reference evidence="2" key="1">
    <citation type="journal article" date="2019" name="Int. J. Syst. Evol. Microbiol.">
        <title>The Global Catalogue of Microorganisms (GCM) 10K type strain sequencing project: providing services to taxonomists for standard genome sequencing and annotation.</title>
        <authorList>
            <consortium name="The Broad Institute Genomics Platform"/>
            <consortium name="The Broad Institute Genome Sequencing Center for Infectious Disease"/>
            <person name="Wu L."/>
            <person name="Ma J."/>
        </authorList>
    </citation>
    <scope>NUCLEOTIDE SEQUENCE [LARGE SCALE GENOMIC DNA]</scope>
    <source>
        <strain evidence="2">JCM 3369</strain>
    </source>
</reference>
<evidence type="ECO:0000313" key="2">
    <source>
        <dbReference type="Proteomes" id="UP001596380"/>
    </source>
</evidence>
<proteinExistence type="predicted"/>
<dbReference type="GO" id="GO:0008168">
    <property type="term" value="F:methyltransferase activity"/>
    <property type="evidence" value="ECO:0007669"/>
    <property type="project" value="UniProtKB-KW"/>
</dbReference>
<keyword evidence="1" id="KW-0808">Transferase</keyword>
<dbReference type="InterPro" id="IPR029063">
    <property type="entry name" value="SAM-dependent_MTases_sf"/>
</dbReference>
<dbReference type="SUPFAM" id="SSF53335">
    <property type="entry name" value="S-adenosyl-L-methionine-dependent methyltransferases"/>
    <property type="match status" value="1"/>
</dbReference>
<evidence type="ECO:0000313" key="1">
    <source>
        <dbReference type="EMBL" id="MFC6884660.1"/>
    </source>
</evidence>
<dbReference type="RefSeq" id="WP_309239881.1">
    <property type="nucleotide sequence ID" value="NZ_JBHSXS010000029.1"/>
</dbReference>
<comment type="caution">
    <text evidence="1">The sequence shown here is derived from an EMBL/GenBank/DDBJ whole genome shotgun (WGS) entry which is preliminary data.</text>
</comment>